<gene>
    <name evidence="1" type="primary">117</name>
    <name evidence="1" type="ORF">SEA_ESTES_117</name>
</gene>
<dbReference type="RefSeq" id="YP_010013861.1">
    <property type="nucleotide sequence ID" value="NC_053514.1"/>
</dbReference>
<protein>
    <submittedName>
        <fullName evidence="1">Uncharacterized protein</fullName>
    </submittedName>
</protein>
<sequence>MATSGVRSLPSALIAVDEYDGQEIYTYVIYSTALCVEVTEW</sequence>
<evidence type="ECO:0000313" key="1">
    <source>
        <dbReference type="EMBL" id="QNL30815.1"/>
    </source>
</evidence>
<proteinExistence type="predicted"/>
<accession>A0A7G9A2H6</accession>
<dbReference type="Proteomes" id="UP000516127">
    <property type="component" value="Genome"/>
</dbReference>
<dbReference type="EMBL" id="MT657341">
    <property type="protein sequence ID" value="QNL30815.1"/>
    <property type="molecule type" value="Genomic_DNA"/>
</dbReference>
<name>A0A7G9A2H6_9CAUD</name>
<evidence type="ECO:0000313" key="2">
    <source>
        <dbReference type="Proteomes" id="UP000516127"/>
    </source>
</evidence>
<dbReference type="KEGG" id="vg:63210510"/>
<dbReference type="GeneID" id="63210510"/>
<organism evidence="1 2">
    <name type="scientific">Mycobacterium phage Estes</name>
    <dbReference type="NCBI Taxonomy" id="2759459"/>
    <lineage>
        <taxon>Viruses</taxon>
        <taxon>Duplodnaviria</taxon>
        <taxon>Heunggongvirae</taxon>
        <taxon>Uroviricota</taxon>
        <taxon>Caudoviricetes</taxon>
        <taxon>Vilmaviridae</taxon>
        <taxon>Mclasvirinae</taxon>
        <taxon>Reyvirus</taxon>
        <taxon>Reyvirus estes</taxon>
    </lineage>
</organism>
<reference evidence="1 2" key="1">
    <citation type="submission" date="2020-06" db="EMBL/GenBank/DDBJ databases">
        <authorList>
            <person name="Allen T."/>
            <person name="Groscost A."/>
            <person name="Boice M."/>
            <person name="Bramwell-Butcher J."/>
            <person name="Davis-Nicholson M."/>
            <person name="Dedinsky M."/>
            <person name="DeKlotz J."/>
            <person name="Gardner J."/>
            <person name="Grosser P."/>
            <person name="Husler K."/>
            <person name="Lau J.R."/>
            <person name="Monlux M."/>
            <person name="Schlesinger M.K."/>
            <person name="Scholes A."/>
            <person name="Waughman L."/>
            <person name="Poxleitner M.K."/>
            <person name="Anders K.R."/>
            <person name="Garlena R.A."/>
            <person name="Russell D.A."/>
            <person name="Pope W.H."/>
            <person name="Jacobs-Sera D."/>
            <person name="Hatfull G.F."/>
        </authorList>
    </citation>
    <scope>NUCLEOTIDE SEQUENCE [LARGE SCALE GENOMIC DNA]</scope>
</reference>
<keyword evidence="2" id="KW-1185">Reference proteome</keyword>